<proteinExistence type="predicted"/>
<accession>A0A3B0WDK3</accession>
<organism evidence="1">
    <name type="scientific">hydrothermal vent metagenome</name>
    <dbReference type="NCBI Taxonomy" id="652676"/>
    <lineage>
        <taxon>unclassified sequences</taxon>
        <taxon>metagenomes</taxon>
        <taxon>ecological metagenomes</taxon>
    </lineage>
</organism>
<dbReference type="AlphaFoldDB" id="A0A3B0WDK3"/>
<sequence>MMAAFEKHIVIALTVSTTLEPSTLVQSQKSLDIVEAFLFT</sequence>
<reference evidence="1" key="1">
    <citation type="submission" date="2018-06" db="EMBL/GenBank/DDBJ databases">
        <authorList>
            <person name="Zhirakovskaya E."/>
        </authorList>
    </citation>
    <scope>NUCLEOTIDE SEQUENCE</scope>
</reference>
<gene>
    <name evidence="1" type="ORF">MNBD_GAMMA05-324</name>
</gene>
<name>A0A3B0WDK3_9ZZZZ</name>
<dbReference type="EMBL" id="UOFE01000034">
    <property type="protein sequence ID" value="VAW53371.1"/>
    <property type="molecule type" value="Genomic_DNA"/>
</dbReference>
<evidence type="ECO:0000313" key="1">
    <source>
        <dbReference type="EMBL" id="VAW53371.1"/>
    </source>
</evidence>
<protein>
    <submittedName>
        <fullName evidence="1">Uncharacterized protein</fullName>
    </submittedName>
</protein>